<evidence type="ECO:0000313" key="2">
    <source>
        <dbReference type="EMBL" id="GHG06252.1"/>
    </source>
</evidence>
<name>A0A919BQF7_9GAMM</name>
<accession>A0A919BQF7</accession>
<organism evidence="2 3">
    <name type="scientific">Thalassotalea marina</name>
    <dbReference type="NCBI Taxonomy" id="1673741"/>
    <lineage>
        <taxon>Bacteria</taxon>
        <taxon>Pseudomonadati</taxon>
        <taxon>Pseudomonadota</taxon>
        <taxon>Gammaproteobacteria</taxon>
        <taxon>Alteromonadales</taxon>
        <taxon>Colwelliaceae</taxon>
        <taxon>Thalassotalea</taxon>
    </lineage>
</organism>
<dbReference type="EMBL" id="BNCK01000012">
    <property type="protein sequence ID" value="GHG06252.1"/>
    <property type="molecule type" value="Genomic_DNA"/>
</dbReference>
<evidence type="ECO:0000313" key="3">
    <source>
        <dbReference type="Proteomes" id="UP000623842"/>
    </source>
</evidence>
<reference evidence="2" key="1">
    <citation type="journal article" date="2014" name="Int. J. Syst. Evol. Microbiol.">
        <title>Complete genome sequence of Corynebacterium casei LMG S-19264T (=DSM 44701T), isolated from a smear-ripened cheese.</title>
        <authorList>
            <consortium name="US DOE Joint Genome Institute (JGI-PGF)"/>
            <person name="Walter F."/>
            <person name="Albersmeier A."/>
            <person name="Kalinowski J."/>
            <person name="Ruckert C."/>
        </authorList>
    </citation>
    <scope>NUCLEOTIDE SEQUENCE</scope>
    <source>
        <strain evidence="2">KCTC 42731</strain>
    </source>
</reference>
<comment type="caution">
    <text evidence="2">The sequence shown here is derived from an EMBL/GenBank/DDBJ whole genome shotgun (WGS) entry which is preliminary data.</text>
</comment>
<evidence type="ECO:0000256" key="1">
    <source>
        <dbReference type="SAM" id="SignalP"/>
    </source>
</evidence>
<feature type="signal peptide" evidence="1">
    <location>
        <begin position="1"/>
        <end position="18"/>
    </location>
</feature>
<gene>
    <name evidence="2" type="ORF">GCM10017161_39900</name>
</gene>
<proteinExistence type="predicted"/>
<sequence length="106" mass="11946">MFKVLSTSLLFVTALSHAATIPVPEHAKVFADYTSESPAVISFFTKESEQQIKQFYQSTFGQPTSSEQKYGRIQLYYEVDGQLIRVIIAPQAKVNEVNVIQMKKPS</sequence>
<feature type="chain" id="PRO_5037379079" evidence="1">
    <location>
        <begin position="19"/>
        <end position="106"/>
    </location>
</feature>
<reference evidence="2" key="2">
    <citation type="submission" date="2020-09" db="EMBL/GenBank/DDBJ databases">
        <authorList>
            <person name="Sun Q."/>
            <person name="Kim S."/>
        </authorList>
    </citation>
    <scope>NUCLEOTIDE SEQUENCE</scope>
    <source>
        <strain evidence="2">KCTC 42731</strain>
    </source>
</reference>
<dbReference type="AlphaFoldDB" id="A0A919BQF7"/>
<keyword evidence="1" id="KW-0732">Signal</keyword>
<keyword evidence="3" id="KW-1185">Reference proteome</keyword>
<protein>
    <submittedName>
        <fullName evidence="2">Uncharacterized protein</fullName>
    </submittedName>
</protein>
<dbReference type="Proteomes" id="UP000623842">
    <property type="component" value="Unassembled WGS sequence"/>
</dbReference>